<evidence type="ECO:0000256" key="5">
    <source>
        <dbReference type="PROSITE-ProRule" id="PRU01248"/>
    </source>
</evidence>
<dbReference type="Gene3D" id="1.10.443.10">
    <property type="entry name" value="Intergrase catalytic core"/>
    <property type="match status" value="1"/>
</dbReference>
<evidence type="ECO:0000313" key="8">
    <source>
        <dbReference type="EMBL" id="SFN13457.1"/>
    </source>
</evidence>
<dbReference type="Gene3D" id="1.10.150.130">
    <property type="match status" value="1"/>
</dbReference>
<name>A0A1I4WJ24_9GAMM</name>
<dbReference type="InterPro" id="IPR025166">
    <property type="entry name" value="Integrase_DNA_bind_dom"/>
</dbReference>
<dbReference type="GO" id="GO:0003677">
    <property type="term" value="F:DNA binding"/>
    <property type="evidence" value="ECO:0007669"/>
    <property type="project" value="UniProtKB-UniRule"/>
</dbReference>
<dbReference type="Proteomes" id="UP000242222">
    <property type="component" value="Unassembled WGS sequence"/>
</dbReference>
<evidence type="ECO:0000259" key="7">
    <source>
        <dbReference type="PROSITE" id="PS51900"/>
    </source>
</evidence>
<dbReference type="AlphaFoldDB" id="A0A1I4WJ24"/>
<dbReference type="InterPro" id="IPR002104">
    <property type="entry name" value="Integrase_catalytic"/>
</dbReference>
<dbReference type="InterPro" id="IPR050808">
    <property type="entry name" value="Phage_Integrase"/>
</dbReference>
<dbReference type="RefSeq" id="WP_092876136.1">
    <property type="nucleotide sequence ID" value="NZ_FOVC01000002.1"/>
</dbReference>
<dbReference type="PANTHER" id="PTHR30629">
    <property type="entry name" value="PROPHAGE INTEGRASE"/>
    <property type="match status" value="1"/>
</dbReference>
<dbReference type="InterPro" id="IPR011010">
    <property type="entry name" value="DNA_brk_join_enz"/>
</dbReference>
<evidence type="ECO:0000313" key="9">
    <source>
        <dbReference type="Proteomes" id="UP000242222"/>
    </source>
</evidence>
<dbReference type="Pfam" id="PF00589">
    <property type="entry name" value="Phage_integrase"/>
    <property type="match status" value="1"/>
</dbReference>
<sequence>MLTVKQIEAAKPKDKAFRLADSGGLFLFIPPTGKKVWRLRYRFGGKEKTLVIGPYPEISLLKARALQSEAKLKIASGEDPSAHKQAGKMSARLNTGDTFGDIFSEWHSHKTAVWSRVYADEIMSMFTNDILPLIGNLRIDEIEPLVILRVIRLYEDRGAMSRADKARRRCGEVFRYAIITGRAKYNPAPDLVDALKGYRKENFPFLPMHKIPEFNRALMSYSGSVIPKNATLLLQYTALRTIELRTLKWENIDFDGMFINVDPAIMKGRRLHVVPMSSQVASLLNSLKLLTGMYEYVFTGRTDKNKPISENTILGVIRRIGYQGQASGHGFRHQFSTVLNENNWNVDAIEAQLAHVNSAGTRGVYNHAKYMDTRKKMMQWWADWIDEGFDSV</sequence>
<organism evidence="8 9">
    <name type="scientific">Izhakiella capsodis</name>
    <dbReference type="NCBI Taxonomy" id="1367852"/>
    <lineage>
        <taxon>Bacteria</taxon>
        <taxon>Pseudomonadati</taxon>
        <taxon>Pseudomonadota</taxon>
        <taxon>Gammaproteobacteria</taxon>
        <taxon>Enterobacterales</taxon>
        <taxon>Erwiniaceae</taxon>
        <taxon>Izhakiella</taxon>
    </lineage>
</organism>
<evidence type="ECO:0000256" key="3">
    <source>
        <dbReference type="ARBA" id="ARBA00023125"/>
    </source>
</evidence>
<keyword evidence="4" id="KW-0233">DNA recombination</keyword>
<dbReference type="STRING" id="1367852.SAMN05216516_102533"/>
<dbReference type="InterPro" id="IPR044068">
    <property type="entry name" value="CB"/>
</dbReference>
<dbReference type="GO" id="GO:0006310">
    <property type="term" value="P:DNA recombination"/>
    <property type="evidence" value="ECO:0007669"/>
    <property type="project" value="UniProtKB-KW"/>
</dbReference>
<dbReference type="CDD" id="cd00801">
    <property type="entry name" value="INT_P4_C"/>
    <property type="match status" value="1"/>
</dbReference>
<keyword evidence="3 5" id="KW-0238">DNA-binding</keyword>
<dbReference type="InterPro" id="IPR053876">
    <property type="entry name" value="Phage_int_M"/>
</dbReference>
<keyword evidence="2" id="KW-0229">DNA integration</keyword>
<feature type="domain" description="Tyr recombinase" evidence="6">
    <location>
        <begin position="201"/>
        <end position="379"/>
    </location>
</feature>
<dbReference type="SUPFAM" id="SSF56349">
    <property type="entry name" value="DNA breaking-rejoining enzymes"/>
    <property type="match status" value="1"/>
</dbReference>
<dbReference type="OrthoDB" id="9795573at2"/>
<dbReference type="InterPro" id="IPR038488">
    <property type="entry name" value="Integrase_DNA-bd_sf"/>
</dbReference>
<dbReference type="InterPro" id="IPR013762">
    <property type="entry name" value="Integrase-like_cat_sf"/>
</dbReference>
<dbReference type="EMBL" id="FOVC01000002">
    <property type="protein sequence ID" value="SFN13457.1"/>
    <property type="molecule type" value="Genomic_DNA"/>
</dbReference>
<dbReference type="Pfam" id="PF22022">
    <property type="entry name" value="Phage_int_M"/>
    <property type="match status" value="1"/>
</dbReference>
<gene>
    <name evidence="8" type="ORF">SAMN05216516_102533</name>
</gene>
<dbReference type="PANTHER" id="PTHR30629:SF2">
    <property type="entry name" value="PROPHAGE INTEGRASE INTS-RELATED"/>
    <property type="match status" value="1"/>
</dbReference>
<evidence type="ECO:0000256" key="2">
    <source>
        <dbReference type="ARBA" id="ARBA00022908"/>
    </source>
</evidence>
<dbReference type="InterPro" id="IPR010998">
    <property type="entry name" value="Integrase_recombinase_N"/>
</dbReference>
<feature type="domain" description="Core-binding (CB)" evidence="7">
    <location>
        <begin position="97"/>
        <end position="178"/>
    </location>
</feature>
<dbReference type="GO" id="GO:0015074">
    <property type="term" value="P:DNA integration"/>
    <property type="evidence" value="ECO:0007669"/>
    <property type="project" value="UniProtKB-KW"/>
</dbReference>
<evidence type="ECO:0000256" key="4">
    <source>
        <dbReference type="ARBA" id="ARBA00023172"/>
    </source>
</evidence>
<dbReference type="PROSITE" id="PS51898">
    <property type="entry name" value="TYR_RECOMBINASE"/>
    <property type="match status" value="1"/>
</dbReference>
<evidence type="ECO:0000259" key="6">
    <source>
        <dbReference type="PROSITE" id="PS51898"/>
    </source>
</evidence>
<reference evidence="9" key="1">
    <citation type="submission" date="2016-10" db="EMBL/GenBank/DDBJ databases">
        <authorList>
            <person name="Varghese N."/>
            <person name="Submissions S."/>
        </authorList>
    </citation>
    <scope>NUCLEOTIDE SEQUENCE [LARGE SCALE GENOMIC DNA]</scope>
    <source>
        <strain evidence="9">N6PO6</strain>
    </source>
</reference>
<proteinExistence type="inferred from homology"/>
<dbReference type="Gene3D" id="3.30.160.390">
    <property type="entry name" value="Integrase, DNA-binding domain"/>
    <property type="match status" value="1"/>
</dbReference>
<dbReference type="PROSITE" id="PS51900">
    <property type="entry name" value="CB"/>
    <property type="match status" value="1"/>
</dbReference>
<accession>A0A1I4WJ24</accession>
<protein>
    <submittedName>
        <fullName evidence="8">Integrase</fullName>
    </submittedName>
</protein>
<dbReference type="Pfam" id="PF13356">
    <property type="entry name" value="Arm-DNA-bind_3"/>
    <property type="match status" value="1"/>
</dbReference>
<keyword evidence="9" id="KW-1185">Reference proteome</keyword>
<evidence type="ECO:0000256" key="1">
    <source>
        <dbReference type="ARBA" id="ARBA00008857"/>
    </source>
</evidence>
<comment type="similarity">
    <text evidence="1">Belongs to the 'phage' integrase family.</text>
</comment>